<dbReference type="RefSeq" id="WP_190224203.1">
    <property type="nucleotide sequence ID" value="NZ_BNBS01000051.1"/>
</dbReference>
<evidence type="ECO:0000313" key="1">
    <source>
        <dbReference type="EMBL" id="GHI19218.1"/>
    </source>
</evidence>
<keyword evidence="2" id="KW-1185">Reference proteome</keyword>
<gene>
    <name evidence="1" type="ORF">Shyd_05890</name>
</gene>
<proteinExistence type="predicted"/>
<evidence type="ECO:0000313" key="2">
    <source>
        <dbReference type="Proteomes" id="UP001052739"/>
    </source>
</evidence>
<accession>A0ABQ3P2J3</accession>
<dbReference type="Proteomes" id="UP001052739">
    <property type="component" value="Unassembled WGS sequence"/>
</dbReference>
<reference evidence="1" key="1">
    <citation type="submission" date="2024-05" db="EMBL/GenBank/DDBJ databases">
        <title>Whole genome shotgun sequence of Streptomyces hydrogenans NBRC 13475.</title>
        <authorList>
            <person name="Komaki H."/>
            <person name="Tamura T."/>
        </authorList>
    </citation>
    <scope>NUCLEOTIDE SEQUENCE</scope>
    <source>
        <strain evidence="1">NBRC 13475</strain>
    </source>
</reference>
<protein>
    <submittedName>
        <fullName evidence="1">Uncharacterized protein</fullName>
    </submittedName>
</protein>
<comment type="caution">
    <text evidence="1">The sequence shown here is derived from an EMBL/GenBank/DDBJ whole genome shotgun (WGS) entry which is preliminary data.</text>
</comment>
<dbReference type="EMBL" id="BNDW01000004">
    <property type="protein sequence ID" value="GHI19218.1"/>
    <property type="molecule type" value="Genomic_DNA"/>
</dbReference>
<sequence length="83" mass="9326">MTEQHARVSGDGRSYQAGNIICTTEATVTALRRAVAVFHDMDDEHHEALARQNPDAALRGLRAAPGKRRWWPFGTGRARRTER</sequence>
<name>A0ABQ3P2J3_9ACTN</name>
<organism evidence="1 2">
    <name type="scientific">Streptomyces hydrogenans</name>
    <dbReference type="NCBI Taxonomy" id="1873719"/>
    <lineage>
        <taxon>Bacteria</taxon>
        <taxon>Bacillati</taxon>
        <taxon>Actinomycetota</taxon>
        <taxon>Actinomycetes</taxon>
        <taxon>Kitasatosporales</taxon>
        <taxon>Streptomycetaceae</taxon>
        <taxon>Streptomyces</taxon>
    </lineage>
</organism>